<dbReference type="RefSeq" id="WP_142894859.1">
    <property type="nucleotide sequence ID" value="NZ_ML660052.1"/>
</dbReference>
<sequence length="198" mass="22045">MTDLRRLVILRVMPKPNHREKILSAGLAVFHKQGFHATGVQDVVDHAGVPKGSFYNHFKSKDALGLEVLESYWTAGGSARTELQTDGVAPLERIDRHLAAAGYDKNGCLIGNFSSELAGSDEFRSRLSELYKVWISEVAACIREGQEDGTLRRDERAENLAEFIIEGLEGAKLKAKVERDPAVLKRYRNSIRLVLQSP</sequence>
<keyword evidence="2 4" id="KW-0238">DNA-binding</keyword>
<dbReference type="PANTHER" id="PTHR47506:SF6">
    <property type="entry name" value="HTH-TYPE TRANSCRIPTIONAL REPRESSOR NEMR"/>
    <property type="match status" value="1"/>
</dbReference>
<dbReference type="Pfam" id="PF16925">
    <property type="entry name" value="TetR_C_13"/>
    <property type="match status" value="1"/>
</dbReference>
<evidence type="ECO:0000256" key="3">
    <source>
        <dbReference type="ARBA" id="ARBA00023163"/>
    </source>
</evidence>
<dbReference type="OrthoDB" id="9811084at2"/>
<dbReference type="PROSITE" id="PS50977">
    <property type="entry name" value="HTH_TETR_2"/>
    <property type="match status" value="1"/>
</dbReference>
<keyword evidence="3" id="KW-0804">Transcription</keyword>
<dbReference type="GO" id="GO:0003677">
    <property type="term" value="F:DNA binding"/>
    <property type="evidence" value="ECO:0007669"/>
    <property type="project" value="UniProtKB-UniRule"/>
</dbReference>
<keyword evidence="7" id="KW-1185">Reference proteome</keyword>
<dbReference type="AlphaFoldDB" id="A0A545U2B8"/>
<dbReference type="Pfam" id="PF00440">
    <property type="entry name" value="TetR_N"/>
    <property type="match status" value="1"/>
</dbReference>
<evidence type="ECO:0000313" key="6">
    <source>
        <dbReference type="EMBL" id="TQV83622.1"/>
    </source>
</evidence>
<dbReference type="InterPro" id="IPR001647">
    <property type="entry name" value="HTH_TetR"/>
</dbReference>
<evidence type="ECO:0000256" key="4">
    <source>
        <dbReference type="PROSITE-ProRule" id="PRU00335"/>
    </source>
</evidence>
<accession>A0A545U2B8</accession>
<dbReference type="PRINTS" id="PR00455">
    <property type="entry name" value="HTHTETR"/>
</dbReference>
<organism evidence="6 7">
    <name type="scientific">Denitrobaculum tricleocarpae</name>
    <dbReference type="NCBI Taxonomy" id="2591009"/>
    <lineage>
        <taxon>Bacteria</taxon>
        <taxon>Pseudomonadati</taxon>
        <taxon>Pseudomonadota</taxon>
        <taxon>Alphaproteobacteria</taxon>
        <taxon>Rhodospirillales</taxon>
        <taxon>Rhodospirillaceae</taxon>
        <taxon>Denitrobaculum</taxon>
    </lineage>
</organism>
<evidence type="ECO:0000313" key="7">
    <source>
        <dbReference type="Proteomes" id="UP000315252"/>
    </source>
</evidence>
<comment type="caution">
    <text evidence="6">The sequence shown here is derived from an EMBL/GenBank/DDBJ whole genome shotgun (WGS) entry which is preliminary data.</text>
</comment>
<evidence type="ECO:0000256" key="1">
    <source>
        <dbReference type="ARBA" id="ARBA00023015"/>
    </source>
</evidence>
<dbReference type="SUPFAM" id="SSF46689">
    <property type="entry name" value="Homeodomain-like"/>
    <property type="match status" value="1"/>
</dbReference>
<dbReference type="InterPro" id="IPR036271">
    <property type="entry name" value="Tet_transcr_reg_TetR-rel_C_sf"/>
</dbReference>
<evidence type="ECO:0000259" key="5">
    <source>
        <dbReference type="PROSITE" id="PS50977"/>
    </source>
</evidence>
<gene>
    <name evidence="6" type="ORF">FKG95_03250</name>
</gene>
<dbReference type="InterPro" id="IPR009057">
    <property type="entry name" value="Homeodomain-like_sf"/>
</dbReference>
<evidence type="ECO:0000256" key="2">
    <source>
        <dbReference type="ARBA" id="ARBA00023125"/>
    </source>
</evidence>
<reference evidence="6 7" key="1">
    <citation type="submission" date="2019-06" db="EMBL/GenBank/DDBJ databases">
        <title>Whole genome sequence for Rhodospirillaceae sp. R148.</title>
        <authorList>
            <person name="Wang G."/>
        </authorList>
    </citation>
    <scope>NUCLEOTIDE SEQUENCE [LARGE SCALE GENOMIC DNA]</scope>
    <source>
        <strain evidence="6 7">R148</strain>
    </source>
</reference>
<feature type="domain" description="HTH tetR-type" evidence="5">
    <location>
        <begin position="16"/>
        <end position="76"/>
    </location>
</feature>
<keyword evidence="1" id="KW-0805">Transcription regulation</keyword>
<dbReference type="EMBL" id="VHSH01000001">
    <property type="protein sequence ID" value="TQV83622.1"/>
    <property type="molecule type" value="Genomic_DNA"/>
</dbReference>
<name>A0A545U2B8_9PROT</name>
<protein>
    <submittedName>
        <fullName evidence="6">TetR family transcriptional regulator</fullName>
    </submittedName>
</protein>
<dbReference type="Gene3D" id="1.10.357.10">
    <property type="entry name" value="Tetracycline Repressor, domain 2"/>
    <property type="match status" value="1"/>
</dbReference>
<dbReference type="PANTHER" id="PTHR47506">
    <property type="entry name" value="TRANSCRIPTIONAL REGULATORY PROTEIN"/>
    <property type="match status" value="1"/>
</dbReference>
<dbReference type="SUPFAM" id="SSF48498">
    <property type="entry name" value="Tetracyclin repressor-like, C-terminal domain"/>
    <property type="match status" value="1"/>
</dbReference>
<dbReference type="InterPro" id="IPR011075">
    <property type="entry name" value="TetR_C"/>
</dbReference>
<dbReference type="Proteomes" id="UP000315252">
    <property type="component" value="Unassembled WGS sequence"/>
</dbReference>
<feature type="DNA-binding region" description="H-T-H motif" evidence="4">
    <location>
        <begin position="39"/>
        <end position="58"/>
    </location>
</feature>
<proteinExistence type="predicted"/>